<proteinExistence type="inferred from homology"/>
<evidence type="ECO:0000256" key="6">
    <source>
        <dbReference type="ARBA" id="ARBA00022619"/>
    </source>
</evidence>
<dbReference type="eggNOG" id="COG0807">
    <property type="taxonomic scope" value="Bacteria"/>
</dbReference>
<keyword evidence="18" id="KW-1185">Reference proteome</keyword>
<dbReference type="NCBIfam" id="TIGR00506">
    <property type="entry name" value="ribB"/>
    <property type="match status" value="1"/>
</dbReference>
<keyword evidence="8 14" id="KW-0547">Nucleotide-binding</keyword>
<accession>G7CJA1</accession>
<keyword evidence="9 14" id="KW-0378">Hydrolase</keyword>
<evidence type="ECO:0000256" key="4">
    <source>
        <dbReference type="ARBA" id="ARBA00004904"/>
    </source>
</evidence>
<dbReference type="PATRIC" id="fig|1078020.3.peg.3432"/>
<evidence type="ECO:0000259" key="16">
    <source>
        <dbReference type="Pfam" id="PF00925"/>
    </source>
</evidence>
<feature type="binding site" evidence="14">
    <location>
        <position position="376"/>
    </location>
    <ligand>
        <name>GTP</name>
        <dbReference type="ChEBI" id="CHEBI:37565"/>
    </ligand>
</feature>
<comment type="cofactor">
    <cofactor evidence="14">
        <name>Zn(2+)</name>
        <dbReference type="ChEBI" id="CHEBI:29105"/>
    </cofactor>
    <text evidence="14">Binds 1 zinc ion per subunit.</text>
</comment>
<evidence type="ECO:0000256" key="1">
    <source>
        <dbReference type="ARBA" id="ARBA00000141"/>
    </source>
</evidence>
<dbReference type="InterPro" id="IPR036144">
    <property type="entry name" value="RibA-like_sf"/>
</dbReference>
<evidence type="ECO:0000256" key="12">
    <source>
        <dbReference type="ARBA" id="ARBA00043932"/>
    </source>
</evidence>
<dbReference type="GO" id="GO:0008270">
    <property type="term" value="F:zinc ion binding"/>
    <property type="evidence" value="ECO:0007669"/>
    <property type="project" value="UniProtKB-UniRule"/>
</dbReference>
<dbReference type="FunFam" id="3.40.50.10990:FF:000001">
    <property type="entry name" value="Riboflavin biosynthesis protein RibBA"/>
    <property type="match status" value="1"/>
</dbReference>
<evidence type="ECO:0000313" key="18">
    <source>
        <dbReference type="Proteomes" id="UP000004915"/>
    </source>
</evidence>
<feature type="binding site" evidence="14">
    <location>
        <position position="280"/>
    </location>
    <ligand>
        <name>Zn(2+)</name>
        <dbReference type="ChEBI" id="CHEBI:29105"/>
        <note>catalytic</note>
    </ligand>
</feature>
<keyword evidence="11 14" id="KW-0342">GTP-binding</keyword>
<reference evidence="17 18" key="1">
    <citation type="submission" date="2011-11" db="EMBL/GenBank/DDBJ databases">
        <authorList>
            <consortium name="Tuberculosis Structural Genomics Consortium"/>
            <person name="Ioerger T.R."/>
        </authorList>
    </citation>
    <scope>NUCLEOTIDE SEQUENCE [LARGE SCALE GENOMIC DNA]</scope>
    <source>
        <strain evidence="18">ATCC 19527 / DSM 44167 / CIP 105390 / JCM 6362 / NCTC 10409 / 316</strain>
    </source>
</reference>
<feature type="binding site" evidence="14">
    <location>
        <position position="381"/>
    </location>
    <ligand>
        <name>GTP</name>
        <dbReference type="ChEBI" id="CHEBI:37565"/>
    </ligand>
</feature>
<evidence type="ECO:0000256" key="9">
    <source>
        <dbReference type="ARBA" id="ARBA00022801"/>
    </source>
</evidence>
<dbReference type="EMBL" id="AGVE01000046">
    <property type="protein sequence ID" value="EHI12699.1"/>
    <property type="molecule type" value="Genomic_DNA"/>
</dbReference>
<evidence type="ECO:0000313" key="17">
    <source>
        <dbReference type="EMBL" id="EHI12699.1"/>
    </source>
</evidence>
<comment type="catalytic activity">
    <reaction evidence="13 14">
        <text>GTP + 4 H2O = 2,5-diamino-6-hydroxy-4-(5-phosphoribosylamino)-pyrimidine + formate + 2 phosphate + 3 H(+)</text>
        <dbReference type="Rhea" id="RHEA:23704"/>
        <dbReference type="ChEBI" id="CHEBI:15377"/>
        <dbReference type="ChEBI" id="CHEBI:15378"/>
        <dbReference type="ChEBI" id="CHEBI:15740"/>
        <dbReference type="ChEBI" id="CHEBI:37565"/>
        <dbReference type="ChEBI" id="CHEBI:43474"/>
        <dbReference type="ChEBI" id="CHEBI:58614"/>
        <dbReference type="EC" id="3.5.4.25"/>
    </reaction>
</comment>
<dbReference type="PANTHER" id="PTHR21327">
    <property type="entry name" value="GTP CYCLOHYDROLASE II-RELATED"/>
    <property type="match status" value="1"/>
</dbReference>
<protein>
    <recommendedName>
        <fullName evidence="14">GTP cyclohydrolase-2</fullName>
        <ecNumber evidence="14">3.5.4.25</ecNumber>
    </recommendedName>
    <alternativeName>
        <fullName evidence="14">GTP cyclohydrolase II</fullName>
    </alternativeName>
</protein>
<dbReference type="InterPro" id="IPR032677">
    <property type="entry name" value="GTP_cyclohydro_II"/>
</dbReference>
<evidence type="ECO:0000256" key="8">
    <source>
        <dbReference type="ARBA" id="ARBA00022741"/>
    </source>
</evidence>
<feature type="domain" description="GTP cyclohydrolase II" evidence="16">
    <location>
        <begin position="231"/>
        <end position="396"/>
    </location>
</feature>
<organism evidence="17 18">
    <name type="scientific">Mycolicibacterium thermoresistibile (strain ATCC 19527 / DSM 44167 / CIP 105390 / JCM 6362 / NCTC 10409 / 316)</name>
    <name type="common">Mycobacterium thermoresistibile</name>
    <dbReference type="NCBI Taxonomy" id="1078020"/>
    <lineage>
        <taxon>Bacteria</taxon>
        <taxon>Bacillati</taxon>
        <taxon>Actinomycetota</taxon>
        <taxon>Actinomycetes</taxon>
        <taxon>Mycobacteriales</taxon>
        <taxon>Mycobacteriaceae</taxon>
        <taxon>Mycolicibacterium</taxon>
    </lineage>
</organism>
<feature type="binding site" evidence="14">
    <location>
        <position position="291"/>
    </location>
    <ligand>
        <name>Zn(2+)</name>
        <dbReference type="ChEBI" id="CHEBI:29105"/>
        <note>catalytic</note>
    </ligand>
</feature>
<sequence>MSPSNTDGPVERAVAALAAGRAVVVADAADRENEGDLIAAAEHTTTELMAFFLRHGSGIVCTPMSDARANRLGLAPMVVHNTDNHSTAFTVSVDHVDTGTGISAADRARTVRSLCEPGLQPDELRRPGHVFPLRARPGGVAERPGHTEAAVELTRLAGCSEVAVITELMDDAGTPLSGSRLTEFATMHDLPFVTIEQLAEYLVTVPAGAPAGAPGLVGAAQPGGVRRTGIAEIPTRHGSFQAIAYQSETGEHEHLALVRGDLEQLHDLPEGVLTRIHSECLTGDVVGSLRCDCGAQLDAAIAALAAEPAGVLIYLRGQEGRGIGLGPKLCAYALQEAGLDTVDANRALGLPVDCRDYGVAAAILHHLGIRRVRLITNNGAKSAALSRHGVEVSSTVHHPPHVTADNVSYLQTKRDRMGHLLPATLPVPAEPDPIRLTPSNPSTSDDKPLINTVRKVAP</sequence>
<evidence type="ECO:0000256" key="11">
    <source>
        <dbReference type="ARBA" id="ARBA00023134"/>
    </source>
</evidence>
<dbReference type="InterPro" id="IPR000926">
    <property type="entry name" value="RibA"/>
</dbReference>
<evidence type="ECO:0000256" key="15">
    <source>
        <dbReference type="SAM" id="MobiDB-lite"/>
    </source>
</evidence>
<dbReference type="PIRSF" id="PIRSF001259">
    <property type="entry name" value="RibA"/>
    <property type="match status" value="1"/>
</dbReference>
<dbReference type="GO" id="GO:0005829">
    <property type="term" value="C:cytosol"/>
    <property type="evidence" value="ECO:0007669"/>
    <property type="project" value="TreeGrafter"/>
</dbReference>
<dbReference type="AlphaFoldDB" id="G7CJA1"/>
<dbReference type="Pfam" id="PF00925">
    <property type="entry name" value="GTP_cyclohydro2"/>
    <property type="match status" value="1"/>
</dbReference>
<comment type="function">
    <text evidence="12 14">Catalyzes the conversion of GTP to 2,5-diamino-6-ribosylamino-4(3H)-pyrimidinone 5'-phosphate (DARP), formate and pyrophosphate.</text>
</comment>
<evidence type="ECO:0000256" key="3">
    <source>
        <dbReference type="ARBA" id="ARBA00004853"/>
    </source>
</evidence>
<dbReference type="Proteomes" id="UP000004915">
    <property type="component" value="Unassembled WGS sequence"/>
</dbReference>
<dbReference type="HAMAP" id="MF_00179">
    <property type="entry name" value="RibA"/>
    <property type="match status" value="1"/>
</dbReference>
<evidence type="ECO:0000256" key="5">
    <source>
        <dbReference type="ARBA" id="ARBA00005520"/>
    </source>
</evidence>
<comment type="pathway">
    <text evidence="3 14">Cofactor biosynthesis; riboflavin biosynthesis; 5-amino-6-(D-ribitylamino)uracil from GTP: step 1/4.</text>
</comment>
<dbReference type="eggNOG" id="COG0108">
    <property type="taxonomic scope" value="Bacteria"/>
</dbReference>
<feature type="active site" description="Proton acceptor" evidence="14">
    <location>
        <position position="353"/>
    </location>
</feature>
<evidence type="ECO:0000256" key="7">
    <source>
        <dbReference type="ARBA" id="ARBA00022723"/>
    </source>
</evidence>
<gene>
    <name evidence="14" type="primary">ribA</name>
    <name evidence="17" type="ORF">KEK_17408</name>
</gene>
<feature type="binding site" evidence="14">
    <location>
        <position position="293"/>
    </location>
    <ligand>
        <name>Zn(2+)</name>
        <dbReference type="ChEBI" id="CHEBI:29105"/>
        <note>catalytic</note>
    </ligand>
</feature>
<dbReference type="Pfam" id="PF00926">
    <property type="entry name" value="DHBP_synthase"/>
    <property type="match status" value="1"/>
</dbReference>
<dbReference type="NCBIfam" id="TIGR00505">
    <property type="entry name" value="ribA"/>
    <property type="match status" value="1"/>
</dbReference>
<comment type="caution">
    <text evidence="17">The sequence shown here is derived from an EMBL/GenBank/DDBJ whole genome shotgun (WGS) entry which is preliminary data.</text>
</comment>
<dbReference type="CDD" id="cd00641">
    <property type="entry name" value="GTP_cyclohydro2"/>
    <property type="match status" value="1"/>
</dbReference>
<comment type="similarity">
    <text evidence="14">Belongs to the GTP cyclohydrolase II family.</text>
</comment>
<feature type="binding site" evidence="14">
    <location>
        <position position="296"/>
    </location>
    <ligand>
        <name>GTP</name>
        <dbReference type="ChEBI" id="CHEBI:37565"/>
    </ligand>
</feature>
<dbReference type="UniPathway" id="UPA00275">
    <property type="reaction ID" value="UER00399"/>
</dbReference>
<feature type="binding site" evidence="14">
    <location>
        <begin position="319"/>
        <end position="321"/>
    </location>
    <ligand>
        <name>GTP</name>
        <dbReference type="ChEBI" id="CHEBI:37565"/>
    </ligand>
</feature>
<comment type="function">
    <text evidence="2">Catalyzes the conversion of D-ribulose 5-phosphate to formate and 3,4-dihydroxy-2-butanone 4-phosphate.</text>
</comment>
<name>G7CJA1_MYCT3</name>
<dbReference type="SUPFAM" id="SSF142695">
    <property type="entry name" value="RibA-like"/>
    <property type="match status" value="1"/>
</dbReference>
<dbReference type="NCBIfam" id="NF001591">
    <property type="entry name" value="PRK00393.1"/>
    <property type="match status" value="1"/>
</dbReference>
<dbReference type="PANTHER" id="PTHR21327:SF18">
    <property type="entry name" value="3,4-DIHYDROXY-2-BUTANONE 4-PHOSPHATE SYNTHASE"/>
    <property type="match status" value="1"/>
</dbReference>
<comment type="similarity">
    <text evidence="5">In the N-terminal section; belongs to the DHBP synthase family.</text>
</comment>
<evidence type="ECO:0000256" key="13">
    <source>
        <dbReference type="ARBA" id="ARBA00049295"/>
    </source>
</evidence>
<evidence type="ECO:0000256" key="2">
    <source>
        <dbReference type="ARBA" id="ARBA00002284"/>
    </source>
</evidence>
<feature type="binding site" evidence="14">
    <location>
        <begin position="275"/>
        <end position="279"/>
    </location>
    <ligand>
        <name>GTP</name>
        <dbReference type="ChEBI" id="CHEBI:37565"/>
    </ligand>
</feature>
<dbReference type="GO" id="GO:0003935">
    <property type="term" value="F:GTP cyclohydrolase II activity"/>
    <property type="evidence" value="ECO:0007669"/>
    <property type="project" value="UniProtKB-UniRule"/>
</dbReference>
<evidence type="ECO:0000256" key="10">
    <source>
        <dbReference type="ARBA" id="ARBA00022833"/>
    </source>
</evidence>
<dbReference type="Gene3D" id="3.40.50.10990">
    <property type="entry name" value="GTP cyclohydrolase II"/>
    <property type="match status" value="1"/>
</dbReference>
<comment type="catalytic activity">
    <reaction evidence="1">
        <text>D-ribulose 5-phosphate = (2S)-2-hydroxy-3-oxobutyl phosphate + formate + H(+)</text>
        <dbReference type="Rhea" id="RHEA:18457"/>
        <dbReference type="ChEBI" id="CHEBI:15378"/>
        <dbReference type="ChEBI" id="CHEBI:15740"/>
        <dbReference type="ChEBI" id="CHEBI:58121"/>
        <dbReference type="ChEBI" id="CHEBI:58830"/>
        <dbReference type="EC" id="4.1.99.12"/>
    </reaction>
</comment>
<feature type="binding site" evidence="14">
    <location>
        <position position="341"/>
    </location>
    <ligand>
        <name>GTP</name>
        <dbReference type="ChEBI" id="CHEBI:37565"/>
    </ligand>
</feature>
<dbReference type="SUPFAM" id="SSF55821">
    <property type="entry name" value="YrdC/RibB"/>
    <property type="match status" value="1"/>
</dbReference>
<evidence type="ECO:0000256" key="14">
    <source>
        <dbReference type="HAMAP-Rule" id="MF_00179"/>
    </source>
</evidence>
<dbReference type="GO" id="GO:0008686">
    <property type="term" value="F:3,4-dihydroxy-2-butanone-4-phosphate synthase activity"/>
    <property type="evidence" value="ECO:0007669"/>
    <property type="project" value="UniProtKB-EC"/>
</dbReference>
<dbReference type="GO" id="GO:0005525">
    <property type="term" value="F:GTP binding"/>
    <property type="evidence" value="ECO:0007669"/>
    <property type="project" value="UniProtKB-KW"/>
</dbReference>
<feature type="region of interest" description="Disordered" evidence="15">
    <location>
        <begin position="423"/>
        <end position="458"/>
    </location>
</feature>
<dbReference type="GO" id="GO:0009231">
    <property type="term" value="P:riboflavin biosynthetic process"/>
    <property type="evidence" value="ECO:0007669"/>
    <property type="project" value="UniProtKB-UniRule"/>
</dbReference>
<keyword evidence="6 14" id="KW-0686">Riboflavin biosynthesis</keyword>
<comment type="pathway">
    <text evidence="4">Cofactor biosynthesis; riboflavin biosynthesis; 2-hydroxy-3-oxobutyl phosphate from D-ribulose 5-phosphate: step 1/1.</text>
</comment>
<keyword evidence="7 14" id="KW-0479">Metal-binding</keyword>
<keyword evidence="10 14" id="KW-0862">Zinc</keyword>
<dbReference type="EC" id="3.5.4.25" evidence="14"/>
<dbReference type="Gene3D" id="3.90.870.10">
    <property type="entry name" value="DHBP synthase"/>
    <property type="match status" value="1"/>
</dbReference>
<feature type="active site" description="Nucleophile" evidence="14">
    <location>
        <position position="355"/>
    </location>
</feature>
<dbReference type="InterPro" id="IPR000422">
    <property type="entry name" value="DHBP_synthase_RibB"/>
</dbReference>
<dbReference type="InterPro" id="IPR017945">
    <property type="entry name" value="DHBP_synth_RibB-like_a/b_dom"/>
</dbReference>